<keyword evidence="3" id="KW-1185">Reference proteome</keyword>
<gene>
    <name evidence="2" type="ORF">N1851_018483</name>
</gene>
<accession>A0AA47P0D5</accession>
<protein>
    <submittedName>
        <fullName evidence="2">Uncharacterized protein</fullName>
    </submittedName>
</protein>
<dbReference type="AlphaFoldDB" id="A0AA47P0D5"/>
<dbReference type="Proteomes" id="UP001174136">
    <property type="component" value="Unassembled WGS sequence"/>
</dbReference>
<reference evidence="2" key="1">
    <citation type="journal article" date="2023" name="Front. Mar. Sci.">
        <title>A new Merluccius polli reference genome to investigate the effects of global change in West African waters.</title>
        <authorList>
            <person name="Mateo J.L."/>
            <person name="Blanco-Fernandez C."/>
            <person name="Garcia-Vazquez E."/>
            <person name="Machado-Schiaffino G."/>
        </authorList>
    </citation>
    <scope>NUCLEOTIDE SEQUENCE</scope>
    <source>
        <strain evidence="2">C29</strain>
        <tissue evidence="2">Fin</tissue>
    </source>
</reference>
<feature type="signal peptide" evidence="1">
    <location>
        <begin position="1"/>
        <end position="27"/>
    </location>
</feature>
<keyword evidence="1" id="KW-0732">Signal</keyword>
<evidence type="ECO:0000313" key="3">
    <source>
        <dbReference type="Proteomes" id="UP001174136"/>
    </source>
</evidence>
<dbReference type="EMBL" id="JAOPHQ010003417">
    <property type="protein sequence ID" value="KAK0143373.1"/>
    <property type="molecule type" value="Genomic_DNA"/>
</dbReference>
<name>A0AA47P0D5_MERPO</name>
<comment type="caution">
    <text evidence="2">The sequence shown here is derived from an EMBL/GenBank/DDBJ whole genome shotgun (WGS) entry which is preliminary data.</text>
</comment>
<evidence type="ECO:0000313" key="2">
    <source>
        <dbReference type="EMBL" id="KAK0143373.1"/>
    </source>
</evidence>
<sequence length="111" mass="12339">MDRVTSLHYCLGALGVLLLQGLLCVEGRSIINTGLELVNKLSQLEKALREDLDLERKITADVMAEVKSLPGKRGELLCLRATVATRDKNPGDSDSTGEVGRLRRWLHWRVS</sequence>
<feature type="chain" id="PRO_5041256958" evidence="1">
    <location>
        <begin position="28"/>
        <end position="111"/>
    </location>
</feature>
<proteinExistence type="predicted"/>
<evidence type="ECO:0000256" key="1">
    <source>
        <dbReference type="SAM" id="SignalP"/>
    </source>
</evidence>
<organism evidence="2 3">
    <name type="scientific">Merluccius polli</name>
    <name type="common">Benguela hake</name>
    <name type="synonym">Merluccius cadenati</name>
    <dbReference type="NCBI Taxonomy" id="89951"/>
    <lineage>
        <taxon>Eukaryota</taxon>
        <taxon>Metazoa</taxon>
        <taxon>Chordata</taxon>
        <taxon>Craniata</taxon>
        <taxon>Vertebrata</taxon>
        <taxon>Euteleostomi</taxon>
        <taxon>Actinopterygii</taxon>
        <taxon>Neopterygii</taxon>
        <taxon>Teleostei</taxon>
        <taxon>Neoteleostei</taxon>
        <taxon>Acanthomorphata</taxon>
        <taxon>Zeiogadaria</taxon>
        <taxon>Gadariae</taxon>
        <taxon>Gadiformes</taxon>
        <taxon>Gadoidei</taxon>
        <taxon>Merlucciidae</taxon>
        <taxon>Merluccius</taxon>
    </lineage>
</organism>